<dbReference type="EMBL" id="JTDY01000466">
    <property type="protein sequence ID" value="KOB77052.1"/>
    <property type="molecule type" value="Genomic_DNA"/>
</dbReference>
<feature type="region of interest" description="Disordered" evidence="2">
    <location>
        <begin position="1"/>
        <end position="21"/>
    </location>
</feature>
<reference evidence="3 4" key="1">
    <citation type="journal article" date="2015" name="Genome Biol. Evol.">
        <title>The genome of winter moth (Operophtera brumata) provides a genomic perspective on sexual dimorphism and phenology.</title>
        <authorList>
            <person name="Derks M.F."/>
            <person name="Smit S."/>
            <person name="Salis L."/>
            <person name="Schijlen E."/>
            <person name="Bossers A."/>
            <person name="Mateman C."/>
            <person name="Pijl A.S."/>
            <person name="de Ridder D."/>
            <person name="Groenen M.A."/>
            <person name="Visser M.E."/>
            <person name="Megens H.J."/>
        </authorList>
    </citation>
    <scope>NUCLEOTIDE SEQUENCE [LARGE SCALE GENOMIC DNA]</scope>
    <source>
        <strain evidence="3">WM2013NL</strain>
        <tissue evidence="3">Head and thorax</tissue>
    </source>
</reference>
<keyword evidence="4" id="KW-1185">Reference proteome</keyword>
<accession>A0A0L7LNM8</accession>
<protein>
    <submittedName>
        <fullName evidence="3">Uncharacterized protein</fullName>
    </submittedName>
</protein>
<gene>
    <name evidence="3" type="ORF">OBRU01_03731</name>
</gene>
<comment type="caution">
    <text evidence="3">The sequence shown here is derived from an EMBL/GenBank/DDBJ whole genome shotgun (WGS) entry which is preliminary data.</text>
</comment>
<name>A0A0L7LNM8_OPEBR</name>
<keyword evidence="1" id="KW-0175">Coiled coil</keyword>
<sequence>MSLLRSPTNVGGSAPELTTTDNKVNQMTLRKHKGSPHTGSHGDCGLNMADLRNDIMGLLKDFTISQNEHMTSMRQDISQIKNQMDNIQSTTEYLVTEQSKIRTEMNELKNQKVISEEKFKILENDINALKTGSGQEPSSSLPTSSREDLIREIGERSNREKNILIIGVTELHGSEVEVRRSYDEKEALNILSETSKRIPTTLKTSRLGKYKTDANRPLKIYFDYPEIAKEILRNKDKITNKNIKVFSDQTPAQQLHMKELKQKLLERHENGETELTIKYIKGYSKNCFIVKKLIVPSQRLQTTSLNDKKHGKEV</sequence>
<evidence type="ECO:0000256" key="2">
    <source>
        <dbReference type="SAM" id="MobiDB-lite"/>
    </source>
</evidence>
<evidence type="ECO:0000256" key="1">
    <source>
        <dbReference type="SAM" id="Coils"/>
    </source>
</evidence>
<organism evidence="3 4">
    <name type="scientific">Operophtera brumata</name>
    <name type="common">Winter moth</name>
    <name type="synonym">Phalaena brumata</name>
    <dbReference type="NCBI Taxonomy" id="104452"/>
    <lineage>
        <taxon>Eukaryota</taxon>
        <taxon>Metazoa</taxon>
        <taxon>Ecdysozoa</taxon>
        <taxon>Arthropoda</taxon>
        <taxon>Hexapoda</taxon>
        <taxon>Insecta</taxon>
        <taxon>Pterygota</taxon>
        <taxon>Neoptera</taxon>
        <taxon>Endopterygota</taxon>
        <taxon>Lepidoptera</taxon>
        <taxon>Glossata</taxon>
        <taxon>Ditrysia</taxon>
        <taxon>Geometroidea</taxon>
        <taxon>Geometridae</taxon>
        <taxon>Larentiinae</taxon>
        <taxon>Operophtera</taxon>
    </lineage>
</organism>
<evidence type="ECO:0000313" key="3">
    <source>
        <dbReference type="EMBL" id="KOB77052.1"/>
    </source>
</evidence>
<proteinExistence type="predicted"/>
<dbReference type="AlphaFoldDB" id="A0A0L7LNM8"/>
<dbReference type="Proteomes" id="UP000037510">
    <property type="component" value="Unassembled WGS sequence"/>
</dbReference>
<evidence type="ECO:0000313" key="4">
    <source>
        <dbReference type="Proteomes" id="UP000037510"/>
    </source>
</evidence>
<feature type="coiled-coil region" evidence="1">
    <location>
        <begin position="70"/>
        <end position="125"/>
    </location>
</feature>